<dbReference type="InterPro" id="IPR036388">
    <property type="entry name" value="WH-like_DNA-bd_sf"/>
</dbReference>
<gene>
    <name evidence="3" type="ORF">F0161_08725</name>
</gene>
<dbReference type="KEGG" id="lnn:F0161_08725"/>
<dbReference type="Pfam" id="PF10400">
    <property type="entry name" value="Vir_act_alpha_C"/>
    <property type="match status" value="1"/>
</dbReference>
<dbReference type="OrthoDB" id="9783723at2"/>
<evidence type="ECO:0000313" key="4">
    <source>
        <dbReference type="Proteomes" id="UP000325295"/>
    </source>
</evidence>
<protein>
    <submittedName>
        <fullName evidence="3">PadR family transcriptional regulator</fullName>
    </submittedName>
</protein>
<name>A0A5P1X1Y4_9LACO</name>
<reference evidence="3 4" key="1">
    <citation type="submission" date="2019-09" db="EMBL/GenBank/DDBJ databases">
        <title>Complete Genome Sequence of Lactobacillus nenjiangensis SH-Y15, isolated from sauerkraut.</title>
        <authorList>
            <person name="Yang H."/>
        </authorList>
    </citation>
    <scope>NUCLEOTIDE SEQUENCE [LARGE SCALE GENOMIC DNA]</scope>
    <source>
        <strain evidence="3 4">SH-Y15</strain>
    </source>
</reference>
<evidence type="ECO:0000259" key="1">
    <source>
        <dbReference type="Pfam" id="PF03551"/>
    </source>
</evidence>
<sequence length="181" mass="20842">MAQKNNLKYIILGLLSERSLTGYDITKAFDSDIGEFWSANHSQIYPLLIKMEANGLISHEIIVTGAKLEKKLYSLTQTGTIEFKTWLQSPTPELSASKDEFILKLYFIENSTDPLLPEMLAEQLMLHHNKLVHLQSQMTNKFENTDRKQAQFGHFLILQHAIERETAYESWLQQTINNLGD</sequence>
<dbReference type="SUPFAM" id="SSF46785">
    <property type="entry name" value="Winged helix' DNA-binding domain"/>
    <property type="match status" value="1"/>
</dbReference>
<evidence type="ECO:0000259" key="2">
    <source>
        <dbReference type="Pfam" id="PF10400"/>
    </source>
</evidence>
<feature type="domain" description="Transcription regulator PadR C-terminal" evidence="2">
    <location>
        <begin position="98"/>
        <end position="179"/>
    </location>
</feature>
<dbReference type="RefSeq" id="WP_150204330.1">
    <property type="nucleotide sequence ID" value="NZ_CAUQTN010000043.1"/>
</dbReference>
<organism evidence="3 4">
    <name type="scientific">Paucilactobacillus nenjiangensis</name>
    <dbReference type="NCBI Taxonomy" id="1296540"/>
    <lineage>
        <taxon>Bacteria</taxon>
        <taxon>Bacillati</taxon>
        <taxon>Bacillota</taxon>
        <taxon>Bacilli</taxon>
        <taxon>Lactobacillales</taxon>
        <taxon>Lactobacillaceae</taxon>
        <taxon>Paucilactobacillus</taxon>
    </lineage>
</organism>
<dbReference type="Gene3D" id="6.10.140.190">
    <property type="match status" value="1"/>
</dbReference>
<dbReference type="Proteomes" id="UP000325295">
    <property type="component" value="Chromosome"/>
</dbReference>
<dbReference type="AlphaFoldDB" id="A0A5P1X1Y4"/>
<dbReference type="InterPro" id="IPR036390">
    <property type="entry name" value="WH_DNA-bd_sf"/>
</dbReference>
<dbReference type="Gene3D" id="1.10.10.10">
    <property type="entry name" value="Winged helix-like DNA-binding domain superfamily/Winged helix DNA-binding domain"/>
    <property type="match status" value="1"/>
</dbReference>
<dbReference type="InterPro" id="IPR005149">
    <property type="entry name" value="Tscrpt_reg_PadR_N"/>
</dbReference>
<keyword evidence="4" id="KW-1185">Reference proteome</keyword>
<accession>A0A5P1X1Y4</accession>
<proteinExistence type="predicted"/>
<dbReference type="PANTHER" id="PTHR43252">
    <property type="entry name" value="TRANSCRIPTIONAL REGULATOR YQJI"/>
    <property type="match status" value="1"/>
</dbReference>
<dbReference type="PANTHER" id="PTHR43252:SF6">
    <property type="entry name" value="NEGATIVE TRANSCRIPTION REGULATOR PADR"/>
    <property type="match status" value="1"/>
</dbReference>
<dbReference type="EMBL" id="CP043939">
    <property type="protein sequence ID" value="QER67922.1"/>
    <property type="molecule type" value="Genomic_DNA"/>
</dbReference>
<dbReference type="InterPro" id="IPR018309">
    <property type="entry name" value="Tscrpt_reg_PadR_C"/>
</dbReference>
<feature type="domain" description="Transcription regulator PadR N-terminal" evidence="1">
    <location>
        <begin position="11"/>
        <end position="84"/>
    </location>
</feature>
<dbReference type="Pfam" id="PF03551">
    <property type="entry name" value="PadR"/>
    <property type="match status" value="1"/>
</dbReference>
<evidence type="ECO:0000313" key="3">
    <source>
        <dbReference type="EMBL" id="QER67922.1"/>
    </source>
</evidence>